<keyword evidence="2" id="KW-1185">Reference proteome</keyword>
<sequence>MQTMLVPKSICDEIKRVVQKFIWGSHNGSSKTALVSWDSVCQPKSRGGLGLRQLKDHNISFIMKVLHAKYRVPNGLPKDLSMSKCSFLWRSISKGMALGS</sequence>
<dbReference type="OrthoDB" id="1000431at2759"/>
<evidence type="ECO:0000313" key="1">
    <source>
        <dbReference type="EMBL" id="KAH1123201.1"/>
    </source>
</evidence>
<dbReference type="AlphaFoldDB" id="A0A9D4AK83"/>
<evidence type="ECO:0000313" key="2">
    <source>
        <dbReference type="Proteomes" id="UP000828251"/>
    </source>
</evidence>
<dbReference type="PANTHER" id="PTHR33116:SF86">
    <property type="entry name" value="REVERSE TRANSCRIPTASE DOMAIN-CONTAINING PROTEIN"/>
    <property type="match status" value="1"/>
</dbReference>
<protein>
    <recommendedName>
        <fullName evidence="3">Reverse transcriptase zinc-binding domain-containing protein</fullName>
    </recommendedName>
</protein>
<reference evidence="1 2" key="1">
    <citation type="journal article" date="2021" name="Plant Biotechnol. J.">
        <title>Multi-omics assisted identification of the key and species-specific regulatory components of drought-tolerant mechanisms in Gossypium stocksii.</title>
        <authorList>
            <person name="Yu D."/>
            <person name="Ke L."/>
            <person name="Zhang D."/>
            <person name="Wu Y."/>
            <person name="Sun Y."/>
            <person name="Mei J."/>
            <person name="Sun J."/>
            <person name="Sun Y."/>
        </authorList>
    </citation>
    <scope>NUCLEOTIDE SEQUENCE [LARGE SCALE GENOMIC DNA]</scope>
    <source>
        <strain evidence="2">cv. E1</strain>
        <tissue evidence="1">Leaf</tissue>
    </source>
</reference>
<dbReference type="Proteomes" id="UP000828251">
    <property type="component" value="Unassembled WGS sequence"/>
</dbReference>
<organism evidence="1 2">
    <name type="scientific">Gossypium stocksii</name>
    <dbReference type="NCBI Taxonomy" id="47602"/>
    <lineage>
        <taxon>Eukaryota</taxon>
        <taxon>Viridiplantae</taxon>
        <taxon>Streptophyta</taxon>
        <taxon>Embryophyta</taxon>
        <taxon>Tracheophyta</taxon>
        <taxon>Spermatophyta</taxon>
        <taxon>Magnoliopsida</taxon>
        <taxon>eudicotyledons</taxon>
        <taxon>Gunneridae</taxon>
        <taxon>Pentapetalae</taxon>
        <taxon>rosids</taxon>
        <taxon>malvids</taxon>
        <taxon>Malvales</taxon>
        <taxon>Malvaceae</taxon>
        <taxon>Malvoideae</taxon>
        <taxon>Gossypium</taxon>
    </lineage>
</organism>
<proteinExistence type="predicted"/>
<dbReference type="PANTHER" id="PTHR33116">
    <property type="entry name" value="REVERSE TRANSCRIPTASE ZINC-BINDING DOMAIN-CONTAINING PROTEIN-RELATED-RELATED"/>
    <property type="match status" value="1"/>
</dbReference>
<evidence type="ECO:0008006" key="3">
    <source>
        <dbReference type="Google" id="ProtNLM"/>
    </source>
</evidence>
<dbReference type="EMBL" id="JAIQCV010000002">
    <property type="protein sequence ID" value="KAH1123201.1"/>
    <property type="molecule type" value="Genomic_DNA"/>
</dbReference>
<comment type="caution">
    <text evidence="1">The sequence shown here is derived from an EMBL/GenBank/DDBJ whole genome shotgun (WGS) entry which is preliminary data.</text>
</comment>
<accession>A0A9D4AK83</accession>
<gene>
    <name evidence="1" type="ORF">J1N35_006361</name>
</gene>
<name>A0A9D4AK83_9ROSI</name>